<evidence type="ECO:0000313" key="10">
    <source>
        <dbReference type="Proteomes" id="UP001500363"/>
    </source>
</evidence>
<proteinExistence type="inferred from homology"/>
<feature type="transmembrane region" description="Helical" evidence="7">
    <location>
        <begin position="435"/>
        <end position="458"/>
    </location>
</feature>
<evidence type="ECO:0000313" key="9">
    <source>
        <dbReference type="EMBL" id="GAA1545843.1"/>
    </source>
</evidence>
<evidence type="ECO:0000256" key="5">
    <source>
        <dbReference type="ARBA" id="ARBA00023136"/>
    </source>
</evidence>
<organism evidence="9 10">
    <name type="scientific">Kribbella lupini</name>
    <dbReference type="NCBI Taxonomy" id="291602"/>
    <lineage>
        <taxon>Bacteria</taxon>
        <taxon>Bacillati</taxon>
        <taxon>Actinomycetota</taxon>
        <taxon>Actinomycetes</taxon>
        <taxon>Propionibacteriales</taxon>
        <taxon>Kribbellaceae</taxon>
        <taxon>Kribbella</taxon>
    </lineage>
</organism>
<reference evidence="9 10" key="1">
    <citation type="journal article" date="2019" name="Int. J. Syst. Evol. Microbiol.">
        <title>The Global Catalogue of Microorganisms (GCM) 10K type strain sequencing project: providing services to taxonomists for standard genome sequencing and annotation.</title>
        <authorList>
            <consortium name="The Broad Institute Genomics Platform"/>
            <consortium name="The Broad Institute Genome Sequencing Center for Infectious Disease"/>
            <person name="Wu L."/>
            <person name="Ma J."/>
        </authorList>
    </citation>
    <scope>NUCLEOTIDE SEQUENCE [LARGE SCALE GENOMIC DNA]</scope>
    <source>
        <strain evidence="9 10">JCM 14303</strain>
    </source>
</reference>
<keyword evidence="3 7" id="KW-0812">Transmembrane</keyword>
<feature type="transmembrane region" description="Helical" evidence="7">
    <location>
        <begin position="308"/>
        <end position="330"/>
    </location>
</feature>
<feature type="transmembrane region" description="Helical" evidence="7">
    <location>
        <begin position="710"/>
        <end position="732"/>
    </location>
</feature>
<dbReference type="Pfam" id="PF02687">
    <property type="entry name" value="FtsX"/>
    <property type="match status" value="2"/>
</dbReference>
<evidence type="ECO:0000256" key="3">
    <source>
        <dbReference type="ARBA" id="ARBA00022692"/>
    </source>
</evidence>
<dbReference type="Proteomes" id="UP001500363">
    <property type="component" value="Unassembled WGS sequence"/>
</dbReference>
<keyword evidence="2" id="KW-1003">Cell membrane</keyword>
<dbReference type="PANTHER" id="PTHR30572">
    <property type="entry name" value="MEMBRANE COMPONENT OF TRANSPORTER-RELATED"/>
    <property type="match status" value="1"/>
</dbReference>
<dbReference type="EMBL" id="BAAANC010000003">
    <property type="protein sequence ID" value="GAA1545843.1"/>
    <property type="molecule type" value="Genomic_DNA"/>
</dbReference>
<dbReference type="InterPro" id="IPR050250">
    <property type="entry name" value="Macrolide_Exporter_MacB"/>
</dbReference>
<feature type="transmembrane region" description="Helical" evidence="7">
    <location>
        <begin position="350"/>
        <end position="371"/>
    </location>
</feature>
<protein>
    <submittedName>
        <fullName evidence="9">ABC transporter permease</fullName>
    </submittedName>
</protein>
<dbReference type="RefSeq" id="WP_344179574.1">
    <property type="nucleotide sequence ID" value="NZ_BAAANC010000003.1"/>
</dbReference>
<feature type="transmembrane region" description="Helical" evidence="7">
    <location>
        <begin position="765"/>
        <end position="787"/>
    </location>
</feature>
<gene>
    <name evidence="9" type="ORF">GCM10009741_56660</name>
</gene>
<name>A0ABN2BRX7_9ACTN</name>
<feature type="domain" description="ABC3 transporter permease C-terminal" evidence="8">
    <location>
        <begin position="715"/>
        <end position="829"/>
    </location>
</feature>
<keyword evidence="5 7" id="KW-0472">Membrane</keyword>
<feature type="transmembrane region" description="Helical" evidence="7">
    <location>
        <begin position="799"/>
        <end position="825"/>
    </location>
</feature>
<evidence type="ECO:0000256" key="2">
    <source>
        <dbReference type="ARBA" id="ARBA00022475"/>
    </source>
</evidence>
<dbReference type="InterPro" id="IPR003838">
    <property type="entry name" value="ABC3_permease_C"/>
</dbReference>
<comment type="similarity">
    <text evidence="6">Belongs to the ABC-4 integral membrane protein family.</text>
</comment>
<comment type="caution">
    <text evidence="9">The sequence shown here is derived from an EMBL/GenBank/DDBJ whole genome shotgun (WGS) entry which is preliminary data.</text>
</comment>
<dbReference type="PANTHER" id="PTHR30572:SF4">
    <property type="entry name" value="ABC TRANSPORTER PERMEASE YTRF"/>
    <property type="match status" value="1"/>
</dbReference>
<evidence type="ECO:0000256" key="4">
    <source>
        <dbReference type="ARBA" id="ARBA00022989"/>
    </source>
</evidence>
<evidence type="ECO:0000256" key="1">
    <source>
        <dbReference type="ARBA" id="ARBA00004651"/>
    </source>
</evidence>
<evidence type="ECO:0000256" key="7">
    <source>
        <dbReference type="SAM" id="Phobius"/>
    </source>
</evidence>
<keyword evidence="10" id="KW-1185">Reference proteome</keyword>
<evidence type="ECO:0000259" key="8">
    <source>
        <dbReference type="Pfam" id="PF02687"/>
    </source>
</evidence>
<keyword evidence="4 7" id="KW-1133">Transmembrane helix</keyword>
<evidence type="ECO:0000256" key="6">
    <source>
        <dbReference type="ARBA" id="ARBA00038076"/>
    </source>
</evidence>
<feature type="transmembrane region" description="Helical" evidence="7">
    <location>
        <begin position="251"/>
        <end position="278"/>
    </location>
</feature>
<feature type="domain" description="ABC3 transporter permease C-terminal" evidence="8">
    <location>
        <begin position="258"/>
        <end position="379"/>
    </location>
</feature>
<dbReference type="PROSITE" id="PS51257">
    <property type="entry name" value="PROKAR_LIPOPROTEIN"/>
    <property type="match status" value="1"/>
</dbReference>
<accession>A0ABN2BRX7</accession>
<feature type="transmembrane region" description="Helical" evidence="7">
    <location>
        <begin position="392"/>
        <end position="415"/>
    </location>
</feature>
<feature type="transmembrane region" description="Helical" evidence="7">
    <location>
        <begin position="478"/>
        <end position="500"/>
    </location>
</feature>
<sequence length="837" mass="86525">MMKLAVRTLRFRKGGFVATFVAVVFGTAIVLACGGLMETGIRSNVPATRLAAADLIVTGPDSHLRPGREDATPLTEQTGVPAETATKLRAIDGVTEVVGDLTFPAPLRTANSFVQAEGHSWTSARLAPYKLLSGTPPAAPGDVVLDSSTARATNLQVGSRITLLTNGEPSTYTVRGVADGPAGHTFFSSAEATRLAATPGTFTSLAVLVAPGKDIGTVKDAIEDLSGDLTIRTGADRGLAEHPDAAQFQEALIAVAGSFGGIATLTMMFVVASTLALAAQHREREFALLRSIGTTPGQVRKMILGESLLVSIPAVLIGVVPGFLLGRFLFDQLAEHGVASPYVEFHQGLIPFAAGAGAAVLAAVGAALIAARKSARIKPVEALVEAGLQRKWFTWTRLILGVLSLGGAIALMIVTATVMTGPLAAATAGPSVLCWAIGIALLGPFWTKLTLALIRWPLYAVSKVNGRLAIVNVSARSVAMSAAVMPVMLAVGISTANLYMQTTQVHASEQAFTKDLKADAVLVSTAGTGLPASLLNDVRKVPGVAGASSYVTSLGAVDAPRKAPFAEDGAPLVGVSAQDGNGPAPVRVTSGSLEALTGRTIAVPDRMVEKTGEGIGSTVKLTLGDGVPVDLRVVATFDAERGYESLVLPAELLAKHTTERLAPQLLVRYSPGANPAPALAEVAAAHPGVHVAGREALIEDNKADAQTQAWVNYLLVGLLIGYTAVSVVNTLASSTIRRRREFALQRLTGSTRSQVLRMLTTESTLVTLTGVLLGSVVAAATLLPFSAKVSGSAIPHGPWSIYLIIVGAAALLTYLSTLVPATGVLRTSPAETTSRPD</sequence>
<comment type="subcellular location">
    <subcellularLocation>
        <location evidence="1">Cell membrane</location>
        <topology evidence="1">Multi-pass membrane protein</topology>
    </subcellularLocation>
</comment>